<gene>
    <name evidence="2" type="ORF">EYF80_062892</name>
</gene>
<keyword evidence="1" id="KW-0812">Transmembrane</keyword>
<proteinExistence type="predicted"/>
<dbReference type="AlphaFoldDB" id="A0A4Z2EDK7"/>
<evidence type="ECO:0000256" key="1">
    <source>
        <dbReference type="SAM" id="Phobius"/>
    </source>
</evidence>
<accession>A0A4Z2EDK7</accession>
<dbReference type="Proteomes" id="UP000314294">
    <property type="component" value="Unassembled WGS sequence"/>
</dbReference>
<reference evidence="2 3" key="1">
    <citation type="submission" date="2019-03" db="EMBL/GenBank/DDBJ databases">
        <title>First draft genome of Liparis tanakae, snailfish: a comprehensive survey of snailfish specific genes.</title>
        <authorList>
            <person name="Kim W."/>
            <person name="Song I."/>
            <person name="Jeong J.-H."/>
            <person name="Kim D."/>
            <person name="Kim S."/>
            <person name="Ryu S."/>
            <person name="Song J.Y."/>
            <person name="Lee S.K."/>
        </authorList>
    </citation>
    <scope>NUCLEOTIDE SEQUENCE [LARGE SCALE GENOMIC DNA]</scope>
    <source>
        <tissue evidence="2">Muscle</tissue>
    </source>
</reference>
<name>A0A4Z2EDK7_9TELE</name>
<evidence type="ECO:0000313" key="3">
    <source>
        <dbReference type="Proteomes" id="UP000314294"/>
    </source>
</evidence>
<feature type="transmembrane region" description="Helical" evidence="1">
    <location>
        <begin position="59"/>
        <end position="82"/>
    </location>
</feature>
<evidence type="ECO:0000313" key="2">
    <source>
        <dbReference type="EMBL" id="TNN26966.1"/>
    </source>
</evidence>
<keyword evidence="3" id="KW-1185">Reference proteome</keyword>
<comment type="caution">
    <text evidence="2">The sequence shown here is derived from an EMBL/GenBank/DDBJ whole genome shotgun (WGS) entry which is preliminary data.</text>
</comment>
<dbReference type="EMBL" id="SRLO01009157">
    <property type="protein sequence ID" value="TNN26966.1"/>
    <property type="molecule type" value="Genomic_DNA"/>
</dbReference>
<organism evidence="2 3">
    <name type="scientific">Liparis tanakae</name>
    <name type="common">Tanaka's snailfish</name>
    <dbReference type="NCBI Taxonomy" id="230148"/>
    <lineage>
        <taxon>Eukaryota</taxon>
        <taxon>Metazoa</taxon>
        <taxon>Chordata</taxon>
        <taxon>Craniata</taxon>
        <taxon>Vertebrata</taxon>
        <taxon>Euteleostomi</taxon>
        <taxon>Actinopterygii</taxon>
        <taxon>Neopterygii</taxon>
        <taxon>Teleostei</taxon>
        <taxon>Neoteleostei</taxon>
        <taxon>Acanthomorphata</taxon>
        <taxon>Eupercaria</taxon>
        <taxon>Perciformes</taxon>
        <taxon>Cottioidei</taxon>
        <taxon>Cottales</taxon>
        <taxon>Liparidae</taxon>
        <taxon>Liparis</taxon>
    </lineage>
</organism>
<keyword evidence="1" id="KW-0472">Membrane</keyword>
<keyword evidence="1" id="KW-1133">Transmembrane helix</keyword>
<protein>
    <submittedName>
        <fullName evidence="2">Uncharacterized protein</fullName>
    </submittedName>
</protein>
<sequence length="136" mass="15297">MDSFFIPFQSISTLLRGGASPVVPPPVLQLLASFPKAPDLPSIMCLMNDVKQQKASRLLVFRMPSVQIVGDLLLLLLLPLFIASCSIRQTAVDLVARDNQLWLELWAQPVILVMIRRIVWERPSSDCLHDMKSMLD</sequence>